<name>A0ABN1DW62_SACER</name>
<dbReference type="EMBL" id="BAAAGS010000060">
    <property type="protein sequence ID" value="GAA0553280.1"/>
    <property type="molecule type" value="Genomic_DNA"/>
</dbReference>
<protein>
    <submittedName>
        <fullName evidence="2">Carboxymuconolactone decarboxylase family protein</fullName>
    </submittedName>
</protein>
<evidence type="ECO:0000313" key="3">
    <source>
        <dbReference type="Proteomes" id="UP001500729"/>
    </source>
</evidence>
<sequence>MARLEYQSVDSEIADRIRERRGGQLTPLDQMLLHSPPIADGWNSLLGAIRTRAGLPADIRELAILRVAALNGADYEWNAHEPVAHRAGLTPEQTEGLRVDVVDPAATLTAPQRAALAYTDAMTRSVEVPDDVFKALHEHFDDRHIVELTATIGTYNLVSRFLVALHVGRPDEATEPDTLDENGAVA</sequence>
<reference evidence="2 3" key="1">
    <citation type="journal article" date="2019" name="Int. J. Syst. Evol. Microbiol.">
        <title>The Global Catalogue of Microorganisms (GCM) 10K type strain sequencing project: providing services to taxonomists for standard genome sequencing and annotation.</title>
        <authorList>
            <consortium name="The Broad Institute Genomics Platform"/>
            <consortium name="The Broad Institute Genome Sequencing Center for Infectious Disease"/>
            <person name="Wu L."/>
            <person name="Ma J."/>
        </authorList>
    </citation>
    <scope>NUCLEOTIDE SEQUENCE [LARGE SCALE GENOMIC DNA]</scope>
    <source>
        <strain evidence="2 3">JCM 10303</strain>
    </source>
</reference>
<evidence type="ECO:0000259" key="1">
    <source>
        <dbReference type="Pfam" id="PF02627"/>
    </source>
</evidence>
<gene>
    <name evidence="2" type="ORF">GCM10009533_59170</name>
</gene>
<dbReference type="RefSeq" id="WP_009949941.1">
    <property type="nucleotide sequence ID" value="NZ_BAAAGS010000060.1"/>
</dbReference>
<feature type="domain" description="Carboxymuconolactone decarboxylase-like" evidence="1">
    <location>
        <begin position="36"/>
        <end position="107"/>
    </location>
</feature>
<dbReference type="Pfam" id="PF02627">
    <property type="entry name" value="CMD"/>
    <property type="match status" value="1"/>
</dbReference>
<keyword evidence="3" id="KW-1185">Reference proteome</keyword>
<dbReference type="PANTHER" id="PTHR34846:SF11">
    <property type="entry name" value="4-CARBOXYMUCONOLACTONE DECARBOXYLASE FAMILY PROTEIN (AFU_ORTHOLOGUE AFUA_6G11590)"/>
    <property type="match status" value="1"/>
</dbReference>
<dbReference type="Gene3D" id="1.20.1290.10">
    <property type="entry name" value="AhpD-like"/>
    <property type="match status" value="1"/>
</dbReference>
<accession>A0ABN1DW62</accession>
<evidence type="ECO:0000313" key="2">
    <source>
        <dbReference type="EMBL" id="GAA0553280.1"/>
    </source>
</evidence>
<dbReference type="SUPFAM" id="SSF69118">
    <property type="entry name" value="AhpD-like"/>
    <property type="match status" value="1"/>
</dbReference>
<dbReference type="InterPro" id="IPR003779">
    <property type="entry name" value="CMD-like"/>
</dbReference>
<comment type="caution">
    <text evidence="2">The sequence shown here is derived from an EMBL/GenBank/DDBJ whole genome shotgun (WGS) entry which is preliminary data.</text>
</comment>
<dbReference type="InterPro" id="IPR029032">
    <property type="entry name" value="AhpD-like"/>
</dbReference>
<dbReference type="PANTHER" id="PTHR34846">
    <property type="entry name" value="4-CARBOXYMUCONOLACTONE DECARBOXYLASE FAMILY PROTEIN (AFU_ORTHOLOGUE AFUA_6G11590)"/>
    <property type="match status" value="1"/>
</dbReference>
<dbReference type="Proteomes" id="UP001500729">
    <property type="component" value="Unassembled WGS sequence"/>
</dbReference>
<proteinExistence type="predicted"/>
<organism evidence="2 3">
    <name type="scientific">Saccharopolyspora erythraea</name>
    <name type="common">Streptomyces erythraeus</name>
    <dbReference type="NCBI Taxonomy" id="1836"/>
    <lineage>
        <taxon>Bacteria</taxon>
        <taxon>Bacillati</taxon>
        <taxon>Actinomycetota</taxon>
        <taxon>Actinomycetes</taxon>
        <taxon>Pseudonocardiales</taxon>
        <taxon>Pseudonocardiaceae</taxon>
        <taxon>Saccharopolyspora</taxon>
    </lineage>
</organism>